<reference evidence="2 3" key="1">
    <citation type="submission" date="2013-11" db="EMBL/GenBank/DDBJ databases">
        <title>Draft genome of the bovine lungworm Dictyocaulus viviparus.</title>
        <authorList>
            <person name="Mitreva M."/>
        </authorList>
    </citation>
    <scope>NUCLEOTIDE SEQUENCE [LARGE SCALE GENOMIC DNA]</scope>
    <source>
        <strain evidence="2 3">HannoverDv2000</strain>
    </source>
</reference>
<evidence type="ECO:0000313" key="2">
    <source>
        <dbReference type="EMBL" id="KJH39850.1"/>
    </source>
</evidence>
<protein>
    <submittedName>
        <fullName evidence="2">Trypsin</fullName>
    </submittedName>
</protein>
<evidence type="ECO:0000259" key="1">
    <source>
        <dbReference type="PROSITE" id="PS50240"/>
    </source>
</evidence>
<dbReference type="Proteomes" id="UP000053766">
    <property type="component" value="Unassembled WGS sequence"/>
</dbReference>
<feature type="domain" description="Peptidase S1" evidence="1">
    <location>
        <begin position="30"/>
        <end position="166"/>
    </location>
</feature>
<dbReference type="InterPro" id="IPR001254">
    <property type="entry name" value="Trypsin_dom"/>
</dbReference>
<dbReference type="SUPFAM" id="SSF50494">
    <property type="entry name" value="Trypsin-like serine proteases"/>
    <property type="match status" value="1"/>
</dbReference>
<evidence type="ECO:0000313" key="3">
    <source>
        <dbReference type="Proteomes" id="UP000053766"/>
    </source>
</evidence>
<dbReference type="PROSITE" id="PS50240">
    <property type="entry name" value="TRYPSIN_DOM"/>
    <property type="match status" value="1"/>
</dbReference>
<dbReference type="InterPro" id="IPR033116">
    <property type="entry name" value="TRYPSIN_SER"/>
</dbReference>
<dbReference type="InterPro" id="IPR051333">
    <property type="entry name" value="CLIP_Serine_Protease"/>
</dbReference>
<name>A0A0D8X5P2_DICVI</name>
<dbReference type="PROSITE" id="PS00135">
    <property type="entry name" value="TRYPSIN_SER"/>
    <property type="match status" value="1"/>
</dbReference>
<sequence>YTTIQSTYLYVYPRTRVNDALNIKRYTSSFSVARVLVHPSFSCSSATGDIALLELSLNIFTEASPICMPRLNEDIPTTVTAAGYGKNPNIPSKTRPMQVVNLTYRGTTGDRIVTNTTGSTICPGDSGGPLFKTNGTHYVLLGISSTYQKNSCTKTSKCTNRSFLYN</sequence>
<dbReference type="STRING" id="29172.A0A0D8X5P2"/>
<organism evidence="2 3">
    <name type="scientific">Dictyocaulus viviparus</name>
    <name type="common">Bovine lungworm</name>
    <dbReference type="NCBI Taxonomy" id="29172"/>
    <lineage>
        <taxon>Eukaryota</taxon>
        <taxon>Metazoa</taxon>
        <taxon>Ecdysozoa</taxon>
        <taxon>Nematoda</taxon>
        <taxon>Chromadorea</taxon>
        <taxon>Rhabditida</taxon>
        <taxon>Rhabditina</taxon>
        <taxon>Rhabditomorpha</taxon>
        <taxon>Strongyloidea</taxon>
        <taxon>Metastrongylidae</taxon>
        <taxon>Dictyocaulus</taxon>
    </lineage>
</organism>
<dbReference type="PANTHER" id="PTHR24260:SF145">
    <property type="entry name" value="FI17609P1-RELATED"/>
    <property type="match status" value="1"/>
</dbReference>
<dbReference type="GO" id="GO:0004252">
    <property type="term" value="F:serine-type endopeptidase activity"/>
    <property type="evidence" value="ECO:0007669"/>
    <property type="project" value="InterPro"/>
</dbReference>
<dbReference type="InterPro" id="IPR043504">
    <property type="entry name" value="Peptidase_S1_PA_chymotrypsin"/>
</dbReference>
<dbReference type="GO" id="GO:0006508">
    <property type="term" value="P:proteolysis"/>
    <property type="evidence" value="ECO:0007669"/>
    <property type="project" value="InterPro"/>
</dbReference>
<proteinExistence type="predicted"/>
<dbReference type="AlphaFoldDB" id="A0A0D8X5P2"/>
<reference evidence="3" key="2">
    <citation type="journal article" date="2016" name="Sci. Rep.">
        <title>Dictyocaulus viviparus genome, variome and transcriptome elucidate lungworm biology and support future intervention.</title>
        <authorList>
            <person name="McNulty S.N."/>
            <person name="Strube C."/>
            <person name="Rosa B.A."/>
            <person name="Martin J.C."/>
            <person name="Tyagi R."/>
            <person name="Choi Y.J."/>
            <person name="Wang Q."/>
            <person name="Hallsworth Pepin K."/>
            <person name="Zhang X."/>
            <person name="Ozersky P."/>
            <person name="Wilson R.K."/>
            <person name="Sternberg P.W."/>
            <person name="Gasser R.B."/>
            <person name="Mitreva M."/>
        </authorList>
    </citation>
    <scope>NUCLEOTIDE SEQUENCE [LARGE SCALE GENOMIC DNA]</scope>
    <source>
        <strain evidence="3">HannoverDv2000</strain>
    </source>
</reference>
<dbReference type="EMBL" id="KN719806">
    <property type="protein sequence ID" value="KJH39850.1"/>
    <property type="molecule type" value="Genomic_DNA"/>
</dbReference>
<feature type="non-terminal residue" evidence="2">
    <location>
        <position position="1"/>
    </location>
</feature>
<dbReference type="SMART" id="SM00020">
    <property type="entry name" value="Tryp_SPc"/>
    <property type="match status" value="1"/>
</dbReference>
<dbReference type="PANTHER" id="PTHR24260">
    <property type="match status" value="1"/>
</dbReference>
<dbReference type="Pfam" id="PF00089">
    <property type="entry name" value="Trypsin"/>
    <property type="match status" value="1"/>
</dbReference>
<accession>A0A0D8X5P2</accession>
<gene>
    <name evidence="2" type="ORF">DICVIV_14254</name>
</gene>
<dbReference type="OrthoDB" id="7754674at2759"/>
<dbReference type="InterPro" id="IPR009003">
    <property type="entry name" value="Peptidase_S1_PA"/>
</dbReference>
<keyword evidence="3" id="KW-1185">Reference proteome</keyword>
<dbReference type="Gene3D" id="2.40.10.10">
    <property type="entry name" value="Trypsin-like serine proteases"/>
    <property type="match status" value="1"/>
</dbReference>